<feature type="signal peptide" evidence="1">
    <location>
        <begin position="1"/>
        <end position="21"/>
    </location>
</feature>
<organism evidence="3 5">
    <name type="scientific">Pseudomonas reinekei</name>
    <dbReference type="NCBI Taxonomy" id="395598"/>
    <lineage>
        <taxon>Bacteria</taxon>
        <taxon>Pseudomonadati</taxon>
        <taxon>Pseudomonadota</taxon>
        <taxon>Gammaproteobacteria</taxon>
        <taxon>Pseudomonadales</taxon>
        <taxon>Pseudomonadaceae</taxon>
        <taxon>Pseudomonas</taxon>
    </lineage>
</organism>
<dbReference type="EMBL" id="MSTQ01000025">
    <property type="protein sequence ID" value="OLT99274.1"/>
    <property type="molecule type" value="Genomic_DNA"/>
</dbReference>
<evidence type="ECO:0000313" key="2">
    <source>
        <dbReference type="EMBL" id="OLT99274.1"/>
    </source>
</evidence>
<evidence type="ECO:0008006" key="6">
    <source>
        <dbReference type="Google" id="ProtNLM"/>
    </source>
</evidence>
<feature type="chain" id="PRO_5015064591" description="DUF2790 domain-containing protein" evidence="1">
    <location>
        <begin position="22"/>
        <end position="90"/>
    </location>
</feature>
<evidence type="ECO:0000256" key="1">
    <source>
        <dbReference type="SAM" id="SignalP"/>
    </source>
</evidence>
<proteinExistence type="predicted"/>
<evidence type="ECO:0000313" key="3">
    <source>
        <dbReference type="EMBL" id="SDO19350.1"/>
    </source>
</evidence>
<dbReference type="RefSeq" id="WP_075949186.1">
    <property type="nucleotide sequence ID" value="NZ_LT629709.1"/>
</dbReference>
<protein>
    <recommendedName>
        <fullName evidence="6">DUF2790 domain-containing protein</fullName>
    </recommendedName>
</protein>
<keyword evidence="4" id="KW-1185">Reference proteome</keyword>
<evidence type="ECO:0000313" key="4">
    <source>
        <dbReference type="Proteomes" id="UP000186756"/>
    </source>
</evidence>
<sequence length="90" mass="9657">MNISKIAIFLALSCIGAQAFAEESHANVSRDQAPVETYTYGSKLDVKKVISVTDVAPECGPVPAQMTYEDSQGQRHVMQYQVMGSGCSNG</sequence>
<dbReference type="Proteomes" id="UP000186756">
    <property type="component" value="Unassembled WGS sequence"/>
</dbReference>
<dbReference type="Pfam" id="PF10976">
    <property type="entry name" value="DUF2790"/>
    <property type="match status" value="1"/>
</dbReference>
<reference evidence="3 5" key="1">
    <citation type="submission" date="2016-10" db="EMBL/GenBank/DDBJ databases">
        <authorList>
            <person name="de Groot N.N."/>
        </authorList>
    </citation>
    <scope>NUCLEOTIDE SEQUENCE [LARGE SCALE GENOMIC DNA]</scope>
    <source>
        <strain evidence="3 5">BS3776</strain>
    </source>
</reference>
<evidence type="ECO:0000313" key="5">
    <source>
        <dbReference type="Proteomes" id="UP000198549"/>
    </source>
</evidence>
<dbReference type="Gene3D" id="2.30.140.50">
    <property type="entry name" value="Protein of unknown function DUF2790"/>
    <property type="match status" value="1"/>
</dbReference>
<dbReference type="EMBL" id="LT629709">
    <property type="protein sequence ID" value="SDO19350.1"/>
    <property type="molecule type" value="Genomic_DNA"/>
</dbReference>
<name>A0A1H0HJS1_PSERE</name>
<gene>
    <name evidence="2" type="ORF">BVK86_26465</name>
    <name evidence="3" type="ORF">SAMN04490202_0126</name>
</gene>
<reference evidence="2" key="3">
    <citation type="submission" date="2017-01" db="EMBL/GenBank/DDBJ databases">
        <authorList>
            <person name="Mah S.A."/>
            <person name="Swanson W.J."/>
            <person name="Moy G.W."/>
            <person name="Vacquier V.D."/>
        </authorList>
    </citation>
    <scope>NUCLEOTIDE SEQUENCE [LARGE SCALE GENOMIC DNA]</scope>
    <source>
        <strain evidence="2">MT1</strain>
    </source>
</reference>
<reference evidence="4" key="2">
    <citation type="submission" date="2017-01" db="EMBL/GenBank/DDBJ databases">
        <authorList>
            <person name="Poblete-Castro I."/>
        </authorList>
    </citation>
    <scope>NUCLEOTIDE SEQUENCE [LARGE SCALE GENOMIC DNA]</scope>
    <source>
        <strain evidence="4">DSM 18361 / CCUG 53116 / MT1</strain>
    </source>
</reference>
<dbReference type="InterPro" id="IPR021245">
    <property type="entry name" value="DUF2790"/>
</dbReference>
<dbReference type="Proteomes" id="UP000198549">
    <property type="component" value="Chromosome I"/>
</dbReference>
<keyword evidence="1" id="KW-0732">Signal</keyword>
<accession>A0A1H0HJS1</accession>
<dbReference type="AlphaFoldDB" id="A0A1H0HJS1"/>